<dbReference type="Gene3D" id="1.25.40.10">
    <property type="entry name" value="Tetratricopeptide repeat domain"/>
    <property type="match status" value="2"/>
</dbReference>
<protein>
    <recommendedName>
        <fullName evidence="3">Nucleoside phosphorylase domain-containing protein</fullName>
    </recommendedName>
</protein>
<proteinExistence type="predicted"/>
<dbReference type="SUPFAM" id="SSF48452">
    <property type="entry name" value="TPR-like"/>
    <property type="match status" value="2"/>
</dbReference>
<dbReference type="SUPFAM" id="SSF53167">
    <property type="entry name" value="Purine and uridine phosphorylases"/>
    <property type="match status" value="1"/>
</dbReference>
<evidence type="ECO:0000313" key="1">
    <source>
        <dbReference type="EMBL" id="KAL2853355.1"/>
    </source>
</evidence>
<dbReference type="InterPro" id="IPR053137">
    <property type="entry name" value="NLR-like"/>
</dbReference>
<evidence type="ECO:0000313" key="2">
    <source>
        <dbReference type="Proteomes" id="UP001610446"/>
    </source>
</evidence>
<keyword evidence="2" id="KW-1185">Reference proteome</keyword>
<dbReference type="Gene3D" id="3.40.50.1580">
    <property type="entry name" value="Nucleoside phosphorylase domain"/>
    <property type="match status" value="1"/>
</dbReference>
<name>A0ABR4KM57_9EURO</name>
<dbReference type="Pfam" id="PF13424">
    <property type="entry name" value="TPR_12"/>
    <property type="match status" value="2"/>
</dbReference>
<organism evidence="1 2">
    <name type="scientific">Aspergillus pseudoustus</name>
    <dbReference type="NCBI Taxonomy" id="1810923"/>
    <lineage>
        <taxon>Eukaryota</taxon>
        <taxon>Fungi</taxon>
        <taxon>Dikarya</taxon>
        <taxon>Ascomycota</taxon>
        <taxon>Pezizomycotina</taxon>
        <taxon>Eurotiomycetes</taxon>
        <taxon>Eurotiomycetidae</taxon>
        <taxon>Eurotiales</taxon>
        <taxon>Aspergillaceae</taxon>
        <taxon>Aspergillus</taxon>
        <taxon>Aspergillus subgen. Nidulantes</taxon>
    </lineage>
</organism>
<dbReference type="PANTHER" id="PTHR46082">
    <property type="entry name" value="ATP/GTP-BINDING PROTEIN-RELATED"/>
    <property type="match status" value="1"/>
</dbReference>
<dbReference type="EMBL" id="JBFXLU010000020">
    <property type="protein sequence ID" value="KAL2853355.1"/>
    <property type="molecule type" value="Genomic_DNA"/>
</dbReference>
<evidence type="ECO:0008006" key="3">
    <source>
        <dbReference type="Google" id="ProtNLM"/>
    </source>
</evidence>
<accession>A0ABR4KM57</accession>
<sequence length="870" mass="98616">MSLAVQDYKVAWVCPLPLKMAAAKAMLDEIHSPLHHQSPNDHNTYTLGRRSDHNVAVACLPSGVYGAISAATVLSHMLSTFPNLRLNLMVGIGGGVFRENVDIRLGDVVVSMPNTTSGGVVQYDYGKNLHDGSFQPTGSLNKPPQFLLTALSQMRSNHIVGHIPISGVISRTLERYPDMKNQFARPEKDWLFKPDYDHQSSKPDCSLTPTDEPYVHYGLIASGNQVMKNGMRRDSIALQMDILCFEMEAAGLVDQLPCLVIRGICDYCVTHKHKQWQGYAALATAVYASHLLMTVPTYTKADQKRKQDTEHRWMVPLQRTLKFVGREKEITRMEDIINGPCTKVAICGLESHSMSVFWIPCTSYEVVEQAFASICNEVKSRVKCYLEQDAARPWLLIFGNADDMNMWFRNGSAVQRPYPFTTRNRKLALYLSSSHVIQISEPDTKAAVQILEKSAATYINKNAIAFSGYIELLQEQEADAIELLSEDFGDGGRYKDIHNPVATTWLISFRQIRQPDQLAAIMNAIGLLKAFSFISEHACYFSLHRLVHLSTRNWLRNQGQFGRQVSITTMRFAAVFPDYDDANRKLWRKYLPHVISLFGERDFSQENHEELIRKVGKRLRTDGRYNEALPFFEAVLRIRKATHGDTDNRALSCMADMAWTYRGQGRWVEAEKLERRHPEALTSMGNLAGAYSKLGKWEEAEVLGEQVLEARKRSHGPEHPRTLRSMGNLAWTYSKRHKYEEAKDLEVYMLETSMQVLGVDNPNTLNMIDSLAYTYGSLENSQEAEELAGQAMEGRRRILGPEHPYTLKRMKTLAQILRAQGKMNQALPLMQTCFELRNRLLGPEHPSTKSAAQSLENMKKGAMQIHISRY</sequence>
<dbReference type="InterPro" id="IPR035994">
    <property type="entry name" value="Nucleoside_phosphorylase_sf"/>
</dbReference>
<gene>
    <name evidence="1" type="ORF">BJY01DRAFT_232276</name>
</gene>
<dbReference type="InterPro" id="IPR011990">
    <property type="entry name" value="TPR-like_helical_dom_sf"/>
</dbReference>
<dbReference type="Proteomes" id="UP001610446">
    <property type="component" value="Unassembled WGS sequence"/>
</dbReference>
<dbReference type="PANTHER" id="PTHR46082:SF11">
    <property type="entry name" value="AAA+ ATPASE DOMAIN-CONTAINING PROTEIN-RELATED"/>
    <property type="match status" value="1"/>
</dbReference>
<reference evidence="1 2" key="1">
    <citation type="submission" date="2024-07" db="EMBL/GenBank/DDBJ databases">
        <title>Section-level genome sequencing and comparative genomics of Aspergillus sections Usti and Cavernicolus.</title>
        <authorList>
            <consortium name="Lawrence Berkeley National Laboratory"/>
            <person name="Nybo J.L."/>
            <person name="Vesth T.C."/>
            <person name="Theobald S."/>
            <person name="Frisvad J.C."/>
            <person name="Larsen T.O."/>
            <person name="Kjaerboelling I."/>
            <person name="Rothschild-Mancinelli K."/>
            <person name="Lyhne E.K."/>
            <person name="Kogle M.E."/>
            <person name="Barry K."/>
            <person name="Clum A."/>
            <person name="Na H."/>
            <person name="Ledsgaard L."/>
            <person name="Lin J."/>
            <person name="Lipzen A."/>
            <person name="Kuo A."/>
            <person name="Riley R."/>
            <person name="Mondo S."/>
            <person name="Labutti K."/>
            <person name="Haridas S."/>
            <person name="Pangalinan J."/>
            <person name="Salamov A.A."/>
            <person name="Simmons B.A."/>
            <person name="Magnuson J.K."/>
            <person name="Chen J."/>
            <person name="Drula E."/>
            <person name="Henrissat B."/>
            <person name="Wiebenga A."/>
            <person name="Lubbers R.J."/>
            <person name="Gomes A.C."/>
            <person name="Makela M.R."/>
            <person name="Stajich J."/>
            <person name="Grigoriev I.V."/>
            <person name="Mortensen U.H."/>
            <person name="De Vries R.P."/>
            <person name="Baker S.E."/>
            <person name="Andersen M.R."/>
        </authorList>
    </citation>
    <scope>NUCLEOTIDE SEQUENCE [LARGE SCALE GENOMIC DNA]</scope>
    <source>
        <strain evidence="1 2">CBS 123904</strain>
    </source>
</reference>
<dbReference type="Pfam" id="PF13374">
    <property type="entry name" value="TPR_10"/>
    <property type="match status" value="2"/>
</dbReference>
<comment type="caution">
    <text evidence="1">The sequence shown here is derived from an EMBL/GenBank/DDBJ whole genome shotgun (WGS) entry which is preliminary data.</text>
</comment>